<name>A0A2X3CVH9_KLEPN</name>
<gene>
    <name evidence="3" type="ORF">NCTC9601_04004</name>
</gene>
<dbReference type="PANTHER" id="PTHR35862">
    <property type="entry name" value="FELS-2 PROPHAGE PROTEIN"/>
    <property type="match status" value="1"/>
</dbReference>
<dbReference type="InterPro" id="IPR052726">
    <property type="entry name" value="Phage_Baseplate_Hub"/>
</dbReference>
<dbReference type="Pfam" id="PF26078">
    <property type="entry name" value="Baseplate_J_M"/>
    <property type="match status" value="1"/>
</dbReference>
<evidence type="ECO:0000313" key="3">
    <source>
        <dbReference type="EMBL" id="SQC16321.1"/>
    </source>
</evidence>
<evidence type="ECO:0000259" key="1">
    <source>
        <dbReference type="Pfam" id="PF26078"/>
    </source>
</evidence>
<dbReference type="NCBIfam" id="TIGR01634">
    <property type="entry name" value="tail_P2_I"/>
    <property type="match status" value="1"/>
</dbReference>
<dbReference type="EMBL" id="UASN01000022">
    <property type="protein sequence ID" value="SQC16321.1"/>
    <property type="molecule type" value="Genomic_DNA"/>
</dbReference>
<sequence length="491" mass="53669">MAVIDLSQLPAPDVVETLDFEAILAERKATLISLYPEDEQEAVARTLTLESEPLVKYLEENAYREVILRQRINEAAKAGMVAYAIKNDLDQLAANNNVERLVITPGDDTQIPPVDAVLESDSDLRQRIPAAFEGMSVAGPTGAYEFHALSADGRVADASANSPAPAEVTIAVLSREGDGTASDDLLMAVSTALNDESVRPVADRLTVVSAEIVNYAIDAVLYVYPGPATEPILAAAKAQLTAYITEQRRLGRDIRMSAIYAALHVQGVQRVELREPLADVVLDKTQAAYCTDARVIIGDRMNNSLMANGSSLLEQRAAAACASISDLSVPLRDLWNPWKCPVKFLPYLAWAFSVDRWEETWSETEKRQAVSDAFWIHQRKGTVAAVRRVIETLGYSMTLQEWWKVADPAGTFRLEIDLNDIGITETMIKELERIIGDAKPVSRHLAQMTLATSSRGCVWSGAAIIDGEIITVYPPGYEPDAGIYYDASASL</sequence>
<dbReference type="InterPro" id="IPR058530">
    <property type="entry name" value="Baseplate_J-like_C"/>
</dbReference>
<dbReference type="Proteomes" id="UP000251123">
    <property type="component" value="Unassembled WGS sequence"/>
</dbReference>
<dbReference type="InterPro" id="IPR058531">
    <property type="entry name" value="Baseplate_J_M"/>
</dbReference>
<feature type="domain" description="Baseplate J-like central" evidence="1">
    <location>
        <begin position="137"/>
        <end position="209"/>
    </location>
</feature>
<protein>
    <submittedName>
        <fullName evidence="3">Baseplate assembly protein J</fullName>
    </submittedName>
</protein>
<feature type="domain" description="Baseplate J-like C-terminal" evidence="2">
    <location>
        <begin position="215"/>
        <end position="293"/>
    </location>
</feature>
<proteinExistence type="predicted"/>
<dbReference type="Pfam" id="PF26079">
    <property type="entry name" value="Baseplate_J_C"/>
    <property type="match status" value="1"/>
</dbReference>
<accession>A0A2X3CVH9</accession>
<dbReference type="InterPro" id="IPR006521">
    <property type="entry name" value="Tail_protein_I"/>
</dbReference>
<evidence type="ECO:0000313" key="4">
    <source>
        <dbReference type="Proteomes" id="UP000251123"/>
    </source>
</evidence>
<reference evidence="3 4" key="1">
    <citation type="submission" date="2018-06" db="EMBL/GenBank/DDBJ databases">
        <authorList>
            <consortium name="Pathogen Informatics"/>
            <person name="Doyle S."/>
        </authorList>
    </citation>
    <scope>NUCLEOTIDE SEQUENCE [LARGE SCALE GENOMIC DNA]</scope>
    <source>
        <strain evidence="3 4">NCTC9601</strain>
    </source>
</reference>
<dbReference type="PANTHER" id="PTHR35862:SF1">
    <property type="entry name" value="FELS-2 PROPHAGE PROTEIN"/>
    <property type="match status" value="1"/>
</dbReference>
<organism evidence="3 4">
    <name type="scientific">Klebsiella pneumoniae</name>
    <dbReference type="NCBI Taxonomy" id="573"/>
    <lineage>
        <taxon>Bacteria</taxon>
        <taxon>Pseudomonadati</taxon>
        <taxon>Pseudomonadota</taxon>
        <taxon>Gammaproteobacteria</taxon>
        <taxon>Enterobacterales</taxon>
        <taxon>Enterobacteriaceae</taxon>
        <taxon>Klebsiella/Raoultella group</taxon>
        <taxon>Klebsiella</taxon>
        <taxon>Klebsiella pneumoniae complex</taxon>
    </lineage>
</organism>
<evidence type="ECO:0000259" key="2">
    <source>
        <dbReference type="Pfam" id="PF26079"/>
    </source>
</evidence>
<dbReference type="AlphaFoldDB" id="A0A2X3CVH9"/>
<dbReference type="Pfam" id="PF09684">
    <property type="entry name" value="Tail_P2_I"/>
    <property type="match status" value="1"/>
</dbReference>